<dbReference type="InterPro" id="IPR000998">
    <property type="entry name" value="MAM_dom"/>
</dbReference>
<dbReference type="GeneID" id="106816626"/>
<dbReference type="Gene3D" id="2.60.120.200">
    <property type="match status" value="1"/>
</dbReference>
<name>A0ABM1EX14_PRICU</name>
<feature type="domain" description="MAM" evidence="1">
    <location>
        <begin position="1"/>
        <end position="111"/>
    </location>
</feature>
<dbReference type="SUPFAM" id="SSF49899">
    <property type="entry name" value="Concanavalin A-like lectins/glucanases"/>
    <property type="match status" value="1"/>
</dbReference>
<evidence type="ECO:0000313" key="3">
    <source>
        <dbReference type="RefSeq" id="XP_014676735.1"/>
    </source>
</evidence>
<dbReference type="PROSITE" id="PS50060">
    <property type="entry name" value="MAM_2"/>
    <property type="match status" value="1"/>
</dbReference>
<dbReference type="RefSeq" id="XP_014676735.1">
    <property type="nucleotide sequence ID" value="XM_014821249.1"/>
</dbReference>
<evidence type="ECO:0000313" key="2">
    <source>
        <dbReference type="Proteomes" id="UP000695022"/>
    </source>
</evidence>
<gene>
    <name evidence="3" type="primary">LOC106816626</name>
</gene>
<organism evidence="2 3">
    <name type="scientific">Priapulus caudatus</name>
    <name type="common">Priapulid worm</name>
    <dbReference type="NCBI Taxonomy" id="37621"/>
    <lineage>
        <taxon>Eukaryota</taxon>
        <taxon>Metazoa</taxon>
        <taxon>Ecdysozoa</taxon>
        <taxon>Scalidophora</taxon>
        <taxon>Priapulida</taxon>
        <taxon>Priapulimorpha</taxon>
        <taxon>Priapulimorphida</taxon>
        <taxon>Priapulidae</taxon>
        <taxon>Priapulus</taxon>
    </lineage>
</organism>
<sequence>MQLTPDTAAVPMATTVHLFSPWMQSGGERVCFSFKYRSNTRKKVYITVELETEKTSRQAGRTSTGRGTTWKKFKAWINIAERYRVIIKVRIPKQGGNLDMDDVTFSRNQCA</sequence>
<dbReference type="Proteomes" id="UP000695022">
    <property type="component" value="Unplaced"/>
</dbReference>
<evidence type="ECO:0000259" key="1">
    <source>
        <dbReference type="PROSITE" id="PS50060"/>
    </source>
</evidence>
<protein>
    <submittedName>
        <fullName evidence="3">Uncharacterized protein LOC106816626</fullName>
    </submittedName>
</protein>
<reference evidence="3" key="1">
    <citation type="submission" date="2025-08" db="UniProtKB">
        <authorList>
            <consortium name="RefSeq"/>
        </authorList>
    </citation>
    <scope>IDENTIFICATION</scope>
</reference>
<dbReference type="Pfam" id="PF00629">
    <property type="entry name" value="MAM"/>
    <property type="match status" value="1"/>
</dbReference>
<proteinExistence type="predicted"/>
<keyword evidence="2" id="KW-1185">Reference proteome</keyword>
<accession>A0ABM1EX14</accession>
<dbReference type="InterPro" id="IPR013320">
    <property type="entry name" value="ConA-like_dom_sf"/>
</dbReference>